<keyword evidence="2" id="KW-1185">Reference proteome</keyword>
<reference evidence="1 2" key="1">
    <citation type="submission" date="2019-04" db="EMBL/GenBank/DDBJ databases">
        <authorList>
            <person name="Gao M."/>
            <person name="Bai C."/>
            <person name="Tong Y."/>
            <person name="Xu X."/>
        </authorList>
    </citation>
    <scope>NUCLEOTIDE SEQUENCE [LARGE SCALE GENOMIC DNA]</scope>
    <source>
        <strain evidence="1 2">Vibrio alginolyticus VA1</strain>
    </source>
</reference>
<proteinExistence type="predicted"/>
<dbReference type="EMBL" id="MK795384">
    <property type="protein sequence ID" value="QDB73303.1"/>
    <property type="molecule type" value="Genomic_DNA"/>
</dbReference>
<evidence type="ECO:0000313" key="1">
    <source>
        <dbReference type="EMBL" id="QDB73303.1"/>
    </source>
</evidence>
<dbReference type="Proteomes" id="UP000318470">
    <property type="component" value="Segment"/>
</dbReference>
<dbReference type="GeneID" id="55616140"/>
<evidence type="ECO:0000313" key="2">
    <source>
        <dbReference type="Proteomes" id="UP000318470"/>
    </source>
</evidence>
<organism evidence="1 2">
    <name type="scientific">Vibrio phage VAP7</name>
    <dbReference type="NCBI Taxonomy" id="2584487"/>
    <lineage>
        <taxon>Viruses</taxon>
        <taxon>Duplodnaviria</taxon>
        <taxon>Heunggongvirae</taxon>
        <taxon>Uroviricota</taxon>
        <taxon>Caudoviricetes</taxon>
        <taxon>Pantevenvirales</taxon>
        <taxon>Ackermannviridae</taxon>
        <taxon>Vapseptimavirus</taxon>
        <taxon>Vapseptimavirus VAP7</taxon>
    </lineage>
</organism>
<accession>A0A4Y5TVA4</accession>
<sequence length="97" mass="11324">MKPVITTQEAVQFMQHLRSAITDDALRMSDLKLELADIEVDTMTETFFYKVERYIPKLFEGADYGNVVEIWRFTKSTNLDMEGGQSFELECIEQTFQ</sequence>
<name>A0A4Y5TVA4_9CAUD</name>
<protein>
    <submittedName>
        <fullName evidence="1">Reticulon-like protein</fullName>
    </submittedName>
</protein>
<dbReference type="KEGG" id="vg:55616140"/>
<dbReference type="RefSeq" id="YP_009845777.1">
    <property type="nucleotide sequence ID" value="NC_048765.1"/>
</dbReference>